<proteinExistence type="predicted"/>
<dbReference type="AlphaFoldDB" id="A0A812XG12"/>
<feature type="non-terminal residue" evidence="1">
    <location>
        <position position="1"/>
    </location>
</feature>
<dbReference type="Proteomes" id="UP000649617">
    <property type="component" value="Unassembled WGS sequence"/>
</dbReference>
<comment type="caution">
    <text evidence="1">The sequence shown here is derived from an EMBL/GenBank/DDBJ whole genome shotgun (WGS) entry which is preliminary data.</text>
</comment>
<organism evidence="1 2">
    <name type="scientific">Symbiodinium pilosum</name>
    <name type="common">Dinoflagellate</name>
    <dbReference type="NCBI Taxonomy" id="2952"/>
    <lineage>
        <taxon>Eukaryota</taxon>
        <taxon>Sar</taxon>
        <taxon>Alveolata</taxon>
        <taxon>Dinophyceae</taxon>
        <taxon>Suessiales</taxon>
        <taxon>Symbiodiniaceae</taxon>
        <taxon>Symbiodinium</taxon>
    </lineage>
</organism>
<evidence type="ECO:0000313" key="2">
    <source>
        <dbReference type="Proteomes" id="UP000649617"/>
    </source>
</evidence>
<protein>
    <submittedName>
        <fullName evidence="1">Uncharacterized protein</fullName>
    </submittedName>
</protein>
<accession>A0A812XG12</accession>
<sequence>MTSIRRRLGAGEYRRKLCRVLRPWEGGQLDTWRCRCSTTKPRNRAFVLATMQPPPATWACVQLALPTASEQR</sequence>
<evidence type="ECO:0000313" key="1">
    <source>
        <dbReference type="EMBL" id="CAE7731203.1"/>
    </source>
</evidence>
<keyword evidence="2" id="KW-1185">Reference proteome</keyword>
<gene>
    <name evidence="1" type="ORF">SPIL2461_LOCUS20980</name>
</gene>
<reference evidence="1" key="1">
    <citation type="submission" date="2021-02" db="EMBL/GenBank/DDBJ databases">
        <authorList>
            <person name="Dougan E. K."/>
            <person name="Rhodes N."/>
            <person name="Thang M."/>
            <person name="Chan C."/>
        </authorList>
    </citation>
    <scope>NUCLEOTIDE SEQUENCE</scope>
</reference>
<dbReference type="EMBL" id="CAJNIZ010045836">
    <property type="protein sequence ID" value="CAE7731203.1"/>
    <property type="molecule type" value="Genomic_DNA"/>
</dbReference>
<name>A0A812XG12_SYMPI</name>